<dbReference type="OrthoDB" id="10588356at2759"/>
<sequence>MPSPEDKKRALTKSKAMSSRMTTKVTPAAAVHGEGTLANPRFVAGLNVSMMENPAAAEKLLEGVIPPVDGEEVEKLDLDRVMSKFFHVVGQMWQEDEGGGDDSTGTVYFAVEELRRMKEDQDATVESLEKGVAELKKKEALAKKSAIEEYKPSDDFQEVVKQAASRYFNEGNQVLRLWNSNNLRKYYH</sequence>
<dbReference type="Proteomes" id="UP000585474">
    <property type="component" value="Unassembled WGS sequence"/>
</dbReference>
<keyword evidence="1" id="KW-0175">Coiled coil</keyword>
<gene>
    <name evidence="3" type="ORF">Acr_00g0030250</name>
</gene>
<feature type="region of interest" description="Disordered" evidence="2">
    <location>
        <begin position="1"/>
        <end position="32"/>
    </location>
</feature>
<name>A0A7J0DGP4_9ERIC</name>
<comment type="caution">
    <text evidence="3">The sequence shown here is derived from an EMBL/GenBank/DDBJ whole genome shotgun (WGS) entry which is preliminary data.</text>
</comment>
<evidence type="ECO:0000256" key="2">
    <source>
        <dbReference type="SAM" id="MobiDB-lite"/>
    </source>
</evidence>
<dbReference type="AlphaFoldDB" id="A0A7J0DGP4"/>
<feature type="coiled-coil region" evidence="1">
    <location>
        <begin position="111"/>
        <end position="138"/>
    </location>
</feature>
<accession>A0A7J0DGP4</accession>
<evidence type="ECO:0000313" key="3">
    <source>
        <dbReference type="EMBL" id="GFS33728.1"/>
    </source>
</evidence>
<keyword evidence="4" id="KW-1185">Reference proteome</keyword>
<organism evidence="3 4">
    <name type="scientific">Actinidia rufa</name>
    <dbReference type="NCBI Taxonomy" id="165716"/>
    <lineage>
        <taxon>Eukaryota</taxon>
        <taxon>Viridiplantae</taxon>
        <taxon>Streptophyta</taxon>
        <taxon>Embryophyta</taxon>
        <taxon>Tracheophyta</taxon>
        <taxon>Spermatophyta</taxon>
        <taxon>Magnoliopsida</taxon>
        <taxon>eudicotyledons</taxon>
        <taxon>Gunneridae</taxon>
        <taxon>Pentapetalae</taxon>
        <taxon>asterids</taxon>
        <taxon>Ericales</taxon>
        <taxon>Actinidiaceae</taxon>
        <taxon>Actinidia</taxon>
    </lineage>
</organism>
<feature type="compositionally biased region" description="Polar residues" evidence="2">
    <location>
        <begin position="15"/>
        <end position="25"/>
    </location>
</feature>
<proteinExistence type="predicted"/>
<evidence type="ECO:0000256" key="1">
    <source>
        <dbReference type="SAM" id="Coils"/>
    </source>
</evidence>
<dbReference type="EMBL" id="BJWL01000195">
    <property type="protein sequence ID" value="GFS33728.1"/>
    <property type="molecule type" value="Genomic_DNA"/>
</dbReference>
<reference evidence="4" key="1">
    <citation type="submission" date="2019-07" db="EMBL/GenBank/DDBJ databases">
        <title>De Novo Assembly of kiwifruit Actinidia rufa.</title>
        <authorList>
            <person name="Sugita-Konishi S."/>
            <person name="Sato K."/>
            <person name="Mori E."/>
            <person name="Abe Y."/>
            <person name="Kisaki G."/>
            <person name="Hamano K."/>
            <person name="Suezawa K."/>
            <person name="Otani M."/>
            <person name="Fukuda T."/>
            <person name="Manabe T."/>
            <person name="Gomi K."/>
            <person name="Tabuchi M."/>
            <person name="Akimitsu K."/>
            <person name="Kataoka I."/>
        </authorList>
    </citation>
    <scope>NUCLEOTIDE SEQUENCE [LARGE SCALE GENOMIC DNA]</scope>
    <source>
        <strain evidence="4">cv. Fuchu</strain>
    </source>
</reference>
<protein>
    <submittedName>
        <fullName evidence="3">Uncharacterized protein</fullName>
    </submittedName>
</protein>
<evidence type="ECO:0000313" key="4">
    <source>
        <dbReference type="Proteomes" id="UP000585474"/>
    </source>
</evidence>